<name>A0AA87Z0U4_FICCA</name>
<dbReference type="InterPro" id="IPR002641">
    <property type="entry name" value="PNPLA_dom"/>
</dbReference>
<dbReference type="GO" id="GO:0047372">
    <property type="term" value="F:monoacylglycerol lipase activity"/>
    <property type="evidence" value="ECO:0007669"/>
    <property type="project" value="TreeGrafter"/>
</dbReference>
<evidence type="ECO:0000259" key="5">
    <source>
        <dbReference type="PROSITE" id="PS51635"/>
    </source>
</evidence>
<comment type="caution">
    <text evidence="6">The sequence shown here is derived from an EMBL/GenBank/DDBJ whole genome shotgun (WGS) entry which is preliminary data.</text>
</comment>
<dbReference type="GO" id="GO:0016042">
    <property type="term" value="P:lipid catabolic process"/>
    <property type="evidence" value="ECO:0007669"/>
    <property type="project" value="UniProtKB-KW"/>
</dbReference>
<dbReference type="GO" id="GO:0004620">
    <property type="term" value="F:phospholipase activity"/>
    <property type="evidence" value="ECO:0007669"/>
    <property type="project" value="TreeGrafter"/>
</dbReference>
<sequence length="208" mass="22863">MIFSTNKAKENALTNARLVDICLSTSAASTYLPAHSFVTSDGKGKARTFDLIDGAVAANNPTMLAISHIYREIAKKNSEAGDMEPMMSGKRMLVLSLGTRAAKYEEKYNAAKASEWGLLGWSPHHLKNYLRIQADTLTGNEASVDITTAEDLQRLVEIGKNLLEKPVSRVNLETGRFETIEGEGTNAEALTQFAKLLSQERKLRTTTR</sequence>
<dbReference type="PROSITE" id="PS51635">
    <property type="entry name" value="PNPLA"/>
    <property type="match status" value="1"/>
</dbReference>
<reference evidence="6" key="1">
    <citation type="submission" date="2023-07" db="EMBL/GenBank/DDBJ databases">
        <title>draft genome sequence of fig (Ficus carica).</title>
        <authorList>
            <person name="Takahashi T."/>
            <person name="Nishimura K."/>
        </authorList>
    </citation>
    <scope>NUCLEOTIDE SEQUENCE</scope>
</reference>
<keyword evidence="2" id="KW-0442">Lipid degradation</keyword>
<comment type="similarity">
    <text evidence="1">Belongs to the patatin family.</text>
</comment>
<dbReference type="InterPro" id="IPR016035">
    <property type="entry name" value="Acyl_Trfase/lysoPLipase"/>
</dbReference>
<protein>
    <recommendedName>
        <fullName evidence="5">PNPLA domain-containing protein</fullName>
    </recommendedName>
</protein>
<evidence type="ECO:0000313" key="7">
    <source>
        <dbReference type="Proteomes" id="UP001187192"/>
    </source>
</evidence>
<dbReference type="EMBL" id="BTGU01003079">
    <property type="protein sequence ID" value="GMN26342.1"/>
    <property type="molecule type" value="Genomic_DNA"/>
</dbReference>
<gene>
    <name evidence="6" type="ORF">TIFTF001_043986</name>
</gene>
<dbReference type="AlphaFoldDB" id="A0AA87Z0U4"/>
<dbReference type="Gramene" id="FCD_00023060-RA">
    <property type="protein sequence ID" value="FCD_00023060-RA:cds"/>
    <property type="gene ID" value="FCD_00023060"/>
</dbReference>
<organism evidence="6 7">
    <name type="scientific">Ficus carica</name>
    <name type="common">Common fig</name>
    <dbReference type="NCBI Taxonomy" id="3494"/>
    <lineage>
        <taxon>Eukaryota</taxon>
        <taxon>Viridiplantae</taxon>
        <taxon>Streptophyta</taxon>
        <taxon>Embryophyta</taxon>
        <taxon>Tracheophyta</taxon>
        <taxon>Spermatophyta</taxon>
        <taxon>Magnoliopsida</taxon>
        <taxon>eudicotyledons</taxon>
        <taxon>Gunneridae</taxon>
        <taxon>Pentapetalae</taxon>
        <taxon>rosids</taxon>
        <taxon>fabids</taxon>
        <taxon>Rosales</taxon>
        <taxon>Moraceae</taxon>
        <taxon>Ficeae</taxon>
        <taxon>Ficus</taxon>
    </lineage>
</organism>
<comment type="caution">
    <text evidence="4">Lacks conserved residue(s) required for the propagation of feature annotation.</text>
</comment>
<evidence type="ECO:0000256" key="3">
    <source>
        <dbReference type="ARBA" id="ARBA00023098"/>
    </source>
</evidence>
<evidence type="ECO:0000256" key="2">
    <source>
        <dbReference type="ARBA" id="ARBA00022963"/>
    </source>
</evidence>
<feature type="domain" description="PNPLA" evidence="5">
    <location>
        <begin position="1"/>
        <end position="66"/>
    </location>
</feature>
<dbReference type="Proteomes" id="UP001187192">
    <property type="component" value="Unassembled WGS sequence"/>
</dbReference>
<accession>A0AA87Z0U4</accession>
<proteinExistence type="inferred from homology"/>
<feature type="short sequence motif" description="DGA/G" evidence="4">
    <location>
        <begin position="53"/>
        <end position="55"/>
    </location>
</feature>
<keyword evidence="3" id="KW-0443">Lipid metabolism</keyword>
<evidence type="ECO:0000256" key="4">
    <source>
        <dbReference type="PROSITE-ProRule" id="PRU01161"/>
    </source>
</evidence>
<evidence type="ECO:0000313" key="6">
    <source>
        <dbReference type="EMBL" id="GMN26342.1"/>
    </source>
</evidence>
<dbReference type="PANTHER" id="PTHR32176:SF99">
    <property type="entry name" value="PATATIN"/>
    <property type="match status" value="1"/>
</dbReference>
<dbReference type="Gene3D" id="3.40.1090.10">
    <property type="entry name" value="Cytosolic phospholipase A2 catalytic domain"/>
    <property type="match status" value="1"/>
</dbReference>
<dbReference type="PANTHER" id="PTHR32176">
    <property type="entry name" value="XYLOSE ISOMERASE"/>
    <property type="match status" value="1"/>
</dbReference>
<evidence type="ECO:0000256" key="1">
    <source>
        <dbReference type="ARBA" id="ARBA00010240"/>
    </source>
</evidence>
<dbReference type="SUPFAM" id="SSF52151">
    <property type="entry name" value="FabD/lysophospholipase-like"/>
    <property type="match status" value="1"/>
</dbReference>
<keyword evidence="7" id="KW-1185">Reference proteome</keyword>